<gene>
    <name evidence="2" type="ORF">NZ47_03010</name>
</gene>
<dbReference type="RefSeq" id="WP_039206292.1">
    <property type="nucleotide sequence ID" value="NZ_JSCE01000059.1"/>
</dbReference>
<name>A0A0B2K3P5_9FIRM</name>
<comment type="caution">
    <text evidence="2">The sequence shown here is derived from an EMBL/GenBank/DDBJ whole genome shotgun (WGS) entry which is preliminary data.</text>
</comment>
<evidence type="ECO:0000313" key="2">
    <source>
        <dbReference type="EMBL" id="KHM52722.1"/>
    </source>
</evidence>
<feature type="region of interest" description="Disordered" evidence="1">
    <location>
        <begin position="22"/>
        <end position="97"/>
    </location>
</feature>
<evidence type="ECO:0000256" key="1">
    <source>
        <dbReference type="SAM" id="MobiDB-lite"/>
    </source>
</evidence>
<dbReference type="Proteomes" id="UP000030993">
    <property type="component" value="Unassembled WGS sequence"/>
</dbReference>
<accession>A0A0B2K3P5</accession>
<protein>
    <submittedName>
        <fullName evidence="2">Uncharacterized protein</fullName>
    </submittedName>
</protein>
<keyword evidence="3" id="KW-1185">Reference proteome</keyword>
<feature type="compositionally biased region" description="Basic and acidic residues" evidence="1">
    <location>
        <begin position="69"/>
        <end position="83"/>
    </location>
</feature>
<organism evidence="2 3">
    <name type="scientific">Anaerovibrio lipolyticus</name>
    <dbReference type="NCBI Taxonomy" id="82374"/>
    <lineage>
        <taxon>Bacteria</taxon>
        <taxon>Bacillati</taxon>
        <taxon>Bacillota</taxon>
        <taxon>Negativicutes</taxon>
        <taxon>Selenomonadales</taxon>
        <taxon>Selenomonadaceae</taxon>
        <taxon>Anaerovibrio</taxon>
    </lineage>
</organism>
<reference evidence="2 3" key="1">
    <citation type="journal article" date="2013" name="PLoS ONE">
        <title>Identification and characterization of three novel lipases belonging to families II and V from Anaerovibrio lipolyticus 5ST.</title>
        <authorList>
            <person name="Prive F."/>
            <person name="Kaderbhai N.N."/>
            <person name="Girdwood S."/>
            <person name="Worgan H.J."/>
            <person name="Pinloche E."/>
            <person name="Scollan N.D."/>
            <person name="Huws S.A."/>
            <person name="Newbold C.J."/>
        </authorList>
    </citation>
    <scope>NUCLEOTIDE SEQUENCE [LARGE SCALE GENOMIC DNA]</scope>
    <source>
        <strain evidence="2 3">5S</strain>
    </source>
</reference>
<evidence type="ECO:0000313" key="3">
    <source>
        <dbReference type="Proteomes" id="UP000030993"/>
    </source>
</evidence>
<dbReference type="EMBL" id="JSCE01000059">
    <property type="protein sequence ID" value="KHM52722.1"/>
    <property type="molecule type" value="Genomic_DNA"/>
</dbReference>
<sequence length="122" mass="14193">MDYVIPIVVFALMVILGNVLDKKKPPAQPIPKDWTPPDIRGPQEPSPPQHRPHHPDEYAQVHNPYQEYLTRHTDDYEEKHEEPPQDPSYTTEHKRKPLSGLAQAVIWAEILGKPKARRNRLR</sequence>
<dbReference type="AlphaFoldDB" id="A0A0B2K3P5"/>
<proteinExistence type="predicted"/>